<dbReference type="PANTHER" id="PTHR33908:SF11">
    <property type="entry name" value="MEMBRANE PROTEIN"/>
    <property type="match status" value="1"/>
</dbReference>
<name>A0A1F5RF87_9BACT</name>
<dbReference type="EMBL" id="MFFM01000025">
    <property type="protein sequence ID" value="OGF13145.1"/>
    <property type="molecule type" value="Genomic_DNA"/>
</dbReference>
<feature type="transmembrane region" description="Helical" evidence="8">
    <location>
        <begin position="12"/>
        <end position="32"/>
    </location>
</feature>
<feature type="transmembrane region" description="Helical" evidence="8">
    <location>
        <begin position="370"/>
        <end position="392"/>
    </location>
</feature>
<evidence type="ECO:0000256" key="5">
    <source>
        <dbReference type="ARBA" id="ARBA00022692"/>
    </source>
</evidence>
<keyword evidence="7 8" id="KW-0472">Membrane</keyword>
<keyword evidence="4" id="KW-0808">Transferase</keyword>
<sequence length="511" mass="58133">MLYRTDKYCPAIFPFYFLPLASFAGLFIILWLTRWGVAINNDSTVYLSSALNYSRGAGLSEWSANGQLKPMTHFPPLYPLMLAFADKLGFDILVASRWLNALLFGSNIFLTGLLSSMLTKWRCAAVITSLLFLFSTHLLLLHMMAVSEPLFISLILLAIWCVMRYAERGTFPVLLLSGFFLGLAALSRYIGVAFIISVLIFLVSFRAGANKTTLLRVISFILVSFSGLMLWVARNIHYTSSAADRSFDVYPLVKLSLLKGLQTILWWLMFEVDMNYLGYVRFISFFLILFLLFKYWAPQITAMSQKRLLSKFSKSHLFILLCLASYIISLFASILFLDPAIMLDYRILSPAYVLLLLMFPLFSKPIQMNLFLATIVVFWITSSTAFGIWWGVDRTNSVKWDAYQRFNWHKMDSIQILDELPKDGAFLTNDPELLYALTGKEPSLLNNNQLSSLVKSAVPGNAPGSRNGSFLIFFKQKVYKPFLPSLEDIREIPGQIVISDSPQIYICRVNF</sequence>
<evidence type="ECO:0000256" key="6">
    <source>
        <dbReference type="ARBA" id="ARBA00022989"/>
    </source>
</evidence>
<keyword evidence="2" id="KW-1003">Cell membrane</keyword>
<evidence type="ECO:0000256" key="7">
    <source>
        <dbReference type="ARBA" id="ARBA00023136"/>
    </source>
</evidence>
<evidence type="ECO:0000313" key="10">
    <source>
        <dbReference type="EMBL" id="OGF13145.1"/>
    </source>
</evidence>
<keyword evidence="6 8" id="KW-1133">Transmembrane helix</keyword>
<keyword evidence="3" id="KW-0328">Glycosyltransferase</keyword>
<organism evidence="10 11">
    <name type="scientific">Candidatus Edwardsbacteria bacterium GWF2_54_11</name>
    <dbReference type="NCBI Taxonomy" id="1817851"/>
    <lineage>
        <taxon>Bacteria</taxon>
        <taxon>Candidatus Edwardsiibacteriota</taxon>
    </lineage>
</organism>
<comment type="caution">
    <text evidence="10">The sequence shown here is derived from an EMBL/GenBank/DDBJ whole genome shotgun (WGS) entry which is preliminary data.</text>
</comment>
<accession>A0A1F5RF87</accession>
<evidence type="ECO:0000256" key="1">
    <source>
        <dbReference type="ARBA" id="ARBA00004651"/>
    </source>
</evidence>
<evidence type="ECO:0000256" key="3">
    <source>
        <dbReference type="ARBA" id="ARBA00022676"/>
    </source>
</evidence>
<feature type="domain" description="Glycosyltransferase RgtA/B/C/D-like" evidence="9">
    <location>
        <begin position="75"/>
        <end position="231"/>
    </location>
</feature>
<dbReference type="InterPro" id="IPR038731">
    <property type="entry name" value="RgtA/B/C-like"/>
</dbReference>
<dbReference type="AlphaFoldDB" id="A0A1F5RF87"/>
<feature type="transmembrane region" description="Helical" evidence="8">
    <location>
        <begin position="276"/>
        <end position="296"/>
    </location>
</feature>
<dbReference type="GO" id="GO:0009103">
    <property type="term" value="P:lipopolysaccharide biosynthetic process"/>
    <property type="evidence" value="ECO:0007669"/>
    <property type="project" value="UniProtKB-ARBA"/>
</dbReference>
<feature type="transmembrane region" description="Helical" evidence="8">
    <location>
        <begin position="173"/>
        <end position="202"/>
    </location>
</feature>
<dbReference type="GO" id="GO:0016763">
    <property type="term" value="F:pentosyltransferase activity"/>
    <property type="evidence" value="ECO:0007669"/>
    <property type="project" value="TreeGrafter"/>
</dbReference>
<feature type="transmembrane region" description="Helical" evidence="8">
    <location>
        <begin position="214"/>
        <end position="232"/>
    </location>
</feature>
<gene>
    <name evidence="10" type="ORF">A2024_12285</name>
</gene>
<evidence type="ECO:0000259" key="9">
    <source>
        <dbReference type="Pfam" id="PF13231"/>
    </source>
</evidence>
<reference evidence="10 11" key="1">
    <citation type="journal article" date="2016" name="Nat. Commun.">
        <title>Thousands of microbial genomes shed light on interconnected biogeochemical processes in an aquifer system.</title>
        <authorList>
            <person name="Anantharaman K."/>
            <person name="Brown C.T."/>
            <person name="Hug L.A."/>
            <person name="Sharon I."/>
            <person name="Castelle C.J."/>
            <person name="Probst A.J."/>
            <person name="Thomas B.C."/>
            <person name="Singh A."/>
            <person name="Wilkins M.J."/>
            <person name="Karaoz U."/>
            <person name="Brodie E.L."/>
            <person name="Williams K.H."/>
            <person name="Hubbard S.S."/>
            <person name="Banfield J.F."/>
        </authorList>
    </citation>
    <scope>NUCLEOTIDE SEQUENCE [LARGE SCALE GENOMIC DNA]</scope>
</reference>
<dbReference type="Proteomes" id="UP000177230">
    <property type="component" value="Unassembled WGS sequence"/>
</dbReference>
<evidence type="ECO:0000256" key="4">
    <source>
        <dbReference type="ARBA" id="ARBA00022679"/>
    </source>
</evidence>
<feature type="transmembrane region" description="Helical" evidence="8">
    <location>
        <begin position="98"/>
        <end position="118"/>
    </location>
</feature>
<feature type="transmembrane region" description="Helical" evidence="8">
    <location>
        <begin position="343"/>
        <end position="363"/>
    </location>
</feature>
<dbReference type="PANTHER" id="PTHR33908">
    <property type="entry name" value="MANNOSYLTRANSFERASE YKCB-RELATED"/>
    <property type="match status" value="1"/>
</dbReference>
<protein>
    <recommendedName>
        <fullName evidence="9">Glycosyltransferase RgtA/B/C/D-like domain-containing protein</fullName>
    </recommendedName>
</protein>
<evidence type="ECO:0000256" key="8">
    <source>
        <dbReference type="SAM" id="Phobius"/>
    </source>
</evidence>
<dbReference type="InterPro" id="IPR050297">
    <property type="entry name" value="LipidA_mod_glycosyltrf_83"/>
</dbReference>
<proteinExistence type="predicted"/>
<evidence type="ECO:0000313" key="11">
    <source>
        <dbReference type="Proteomes" id="UP000177230"/>
    </source>
</evidence>
<feature type="transmembrane region" description="Helical" evidence="8">
    <location>
        <begin position="317"/>
        <end position="337"/>
    </location>
</feature>
<dbReference type="Pfam" id="PF13231">
    <property type="entry name" value="PMT_2"/>
    <property type="match status" value="1"/>
</dbReference>
<evidence type="ECO:0000256" key="2">
    <source>
        <dbReference type="ARBA" id="ARBA00022475"/>
    </source>
</evidence>
<keyword evidence="5 8" id="KW-0812">Transmembrane</keyword>
<comment type="subcellular location">
    <subcellularLocation>
        <location evidence="1">Cell membrane</location>
        <topology evidence="1">Multi-pass membrane protein</topology>
    </subcellularLocation>
</comment>
<dbReference type="GO" id="GO:0005886">
    <property type="term" value="C:plasma membrane"/>
    <property type="evidence" value="ECO:0007669"/>
    <property type="project" value="UniProtKB-SubCell"/>
</dbReference>